<accession>A0ABT5FKB8</accession>
<keyword evidence="3" id="KW-1185">Reference proteome</keyword>
<feature type="compositionally biased region" description="Basic and acidic residues" evidence="1">
    <location>
        <begin position="244"/>
        <end position="253"/>
    </location>
</feature>
<evidence type="ECO:0000256" key="1">
    <source>
        <dbReference type="SAM" id="MobiDB-lite"/>
    </source>
</evidence>
<comment type="caution">
    <text evidence="2">The sequence shown here is derived from an EMBL/GenBank/DDBJ whole genome shotgun (WGS) entry which is preliminary data.</text>
</comment>
<dbReference type="Proteomes" id="UP001221328">
    <property type="component" value="Unassembled WGS sequence"/>
</dbReference>
<sequence>MKRTIREPLPGGGLVLAVSDRPGPPPLRFEADGERRLLRQGGRPLMLGRLEGDGCFHVLRVRRLDGHRSPLPPVRAQTMRAPGDWPHRYARWLEDADESPLHDGRWLLGERSRFQPGVWTEDFVTGWPDGRLDLFCGGGWHGVLPLRRLSSPDASRVKAYRKHAREGTLAPVLLWWVSFLDGWLLLDGHDRAVAALEEGGVPPCVVLTRVQDDERWRRGAAEMTEWYRREPAEPAEHPASPGAERMRAARDEGYASALASLPHEEAPTEVWPLAGTPADRDDPPVDGVSISG</sequence>
<gene>
    <name evidence="2" type="ORF">PO587_00635</name>
</gene>
<name>A0ABT5FKB8_9ACTN</name>
<dbReference type="EMBL" id="JAQOSK010000001">
    <property type="protein sequence ID" value="MDC2952956.1"/>
    <property type="molecule type" value="Genomic_DNA"/>
</dbReference>
<evidence type="ECO:0000313" key="2">
    <source>
        <dbReference type="EMBL" id="MDC2952956.1"/>
    </source>
</evidence>
<feature type="region of interest" description="Disordered" evidence="1">
    <location>
        <begin position="229"/>
        <end position="292"/>
    </location>
</feature>
<dbReference type="RefSeq" id="WP_272173677.1">
    <property type="nucleotide sequence ID" value="NZ_JAQOSK010000001.1"/>
</dbReference>
<reference evidence="2 3" key="1">
    <citation type="journal article" date="2015" name="Int. J. Syst. Evol. Microbiol.">
        <title>Streptomyces gilvifuscus sp. nov., an actinomycete that produces antibacterial compounds isolated from soil.</title>
        <authorList>
            <person name="Nguyen T.M."/>
            <person name="Kim J."/>
        </authorList>
    </citation>
    <scope>NUCLEOTIDE SEQUENCE [LARGE SCALE GENOMIC DNA]</scope>
    <source>
        <strain evidence="2 3">T113</strain>
    </source>
</reference>
<protein>
    <submittedName>
        <fullName evidence="2">Uncharacterized protein</fullName>
    </submittedName>
</protein>
<evidence type="ECO:0000313" key="3">
    <source>
        <dbReference type="Proteomes" id="UP001221328"/>
    </source>
</evidence>
<organism evidence="2 3">
    <name type="scientific">Streptomyces gilvifuscus</name>
    <dbReference type="NCBI Taxonomy" id="1550617"/>
    <lineage>
        <taxon>Bacteria</taxon>
        <taxon>Bacillati</taxon>
        <taxon>Actinomycetota</taxon>
        <taxon>Actinomycetes</taxon>
        <taxon>Kitasatosporales</taxon>
        <taxon>Streptomycetaceae</taxon>
        <taxon>Streptomyces</taxon>
    </lineage>
</organism>
<proteinExistence type="predicted"/>